<reference evidence="6 7" key="1">
    <citation type="submission" date="2015-03" db="EMBL/GenBank/DDBJ databases">
        <title>Draft genome sequences of two protease-producing strains of Arsukibacterium isolated from two cold and alkaline environments.</title>
        <authorList>
            <person name="Lylloff J.E."/>
            <person name="Skov L.B."/>
            <person name="Jepsen M."/>
            <person name="Hallin P.F."/>
            <person name="Sorensen S.J."/>
            <person name="Stougaard P."/>
            <person name="Glaring M.A."/>
        </authorList>
    </citation>
    <scope>NUCLEOTIDE SEQUENCE [LARGE SCALE GENOMIC DNA]</scope>
    <source>
        <strain evidence="6 7">GCM72</strain>
    </source>
</reference>
<keyword evidence="4" id="KW-1133">Transmembrane helix</keyword>
<dbReference type="InterPro" id="IPR050469">
    <property type="entry name" value="Diguanylate_Cyclase"/>
</dbReference>
<dbReference type="PANTHER" id="PTHR45138">
    <property type="entry name" value="REGULATORY COMPONENTS OF SENSORY TRANSDUCTION SYSTEM"/>
    <property type="match status" value="1"/>
</dbReference>
<sequence length="390" mass="43004">MDELTLLTVNFIVAFIVLVTMAGLYQTSKADHCLIHWSLAGLGFLVNSAIGLIYAPLGLPYFLGPPLGNSALIASYLLLLSGVASYLAKPVSWRLLGVLLASIYLLSLSSFAQADVIHRFLLSYPILIAANLYTIWLLVSSRQAGLRASSIVLLGILCFNALQLSLRLITFLLDQMQLTAFSINWLLHTIGTLAVMLFMLLSMVGCVLLWARKKELALRQLAETDALTGWLNRQSMAEKMQAELHLCQRQRLPFSLLTFDIDHFKQINDKHGHSIGDTVLQDIAWLGKTILRDYDLLFRTGGEEFVACLPGVTPDQASAIARRFKNAVAKHHFNNSSTLKVTISQGIAGTANAYSNPETIASLQQQADHALYQAKQQGRDQVRLFAATCS</sequence>
<proteinExistence type="predicted"/>
<keyword evidence="4" id="KW-0472">Membrane</keyword>
<dbReference type="AlphaFoldDB" id="A0A0M2V3L2"/>
<dbReference type="STRING" id="336831.WG68_12730"/>
<accession>A0A0M2V3L2</accession>
<evidence type="ECO:0000256" key="3">
    <source>
        <dbReference type="ARBA" id="ARBA00034247"/>
    </source>
</evidence>
<keyword evidence="4" id="KW-0812">Transmembrane</keyword>
<feature type="domain" description="GGDEF" evidence="5">
    <location>
        <begin position="252"/>
        <end position="387"/>
    </location>
</feature>
<gene>
    <name evidence="6" type="ORF">WG68_12730</name>
</gene>
<feature type="transmembrane region" description="Helical" evidence="4">
    <location>
        <begin position="67"/>
        <end position="88"/>
    </location>
</feature>
<feature type="transmembrane region" description="Helical" evidence="4">
    <location>
        <begin position="120"/>
        <end position="139"/>
    </location>
</feature>
<organism evidence="6 7">
    <name type="scientific">Arsukibacterium ikkense</name>
    <dbReference type="NCBI Taxonomy" id="336831"/>
    <lineage>
        <taxon>Bacteria</taxon>
        <taxon>Pseudomonadati</taxon>
        <taxon>Pseudomonadota</taxon>
        <taxon>Gammaproteobacteria</taxon>
        <taxon>Chromatiales</taxon>
        <taxon>Chromatiaceae</taxon>
        <taxon>Arsukibacterium</taxon>
    </lineage>
</organism>
<dbReference type="InterPro" id="IPR043128">
    <property type="entry name" value="Rev_trsase/Diguanyl_cyclase"/>
</dbReference>
<dbReference type="EC" id="2.7.7.65" evidence="2"/>
<dbReference type="NCBIfam" id="TIGR00254">
    <property type="entry name" value="GGDEF"/>
    <property type="match status" value="1"/>
</dbReference>
<evidence type="ECO:0000256" key="4">
    <source>
        <dbReference type="SAM" id="Phobius"/>
    </source>
</evidence>
<evidence type="ECO:0000313" key="7">
    <source>
        <dbReference type="Proteomes" id="UP000034228"/>
    </source>
</evidence>
<feature type="transmembrane region" description="Helical" evidence="4">
    <location>
        <begin position="6"/>
        <end position="25"/>
    </location>
</feature>
<dbReference type="SUPFAM" id="SSF55073">
    <property type="entry name" value="Nucleotide cyclase"/>
    <property type="match status" value="1"/>
</dbReference>
<comment type="catalytic activity">
    <reaction evidence="3">
        <text>2 GTP = 3',3'-c-di-GMP + 2 diphosphate</text>
        <dbReference type="Rhea" id="RHEA:24898"/>
        <dbReference type="ChEBI" id="CHEBI:33019"/>
        <dbReference type="ChEBI" id="CHEBI:37565"/>
        <dbReference type="ChEBI" id="CHEBI:58805"/>
        <dbReference type="EC" id="2.7.7.65"/>
    </reaction>
</comment>
<dbReference type="InterPro" id="IPR000160">
    <property type="entry name" value="GGDEF_dom"/>
</dbReference>
<evidence type="ECO:0000313" key="6">
    <source>
        <dbReference type="EMBL" id="KKO44999.1"/>
    </source>
</evidence>
<evidence type="ECO:0000256" key="2">
    <source>
        <dbReference type="ARBA" id="ARBA00012528"/>
    </source>
</evidence>
<dbReference type="FunFam" id="3.30.70.270:FF:000001">
    <property type="entry name" value="Diguanylate cyclase domain protein"/>
    <property type="match status" value="1"/>
</dbReference>
<dbReference type="Proteomes" id="UP000034228">
    <property type="component" value="Unassembled WGS sequence"/>
</dbReference>
<dbReference type="Gene3D" id="3.30.70.270">
    <property type="match status" value="1"/>
</dbReference>
<feature type="transmembrane region" description="Helical" evidence="4">
    <location>
        <begin position="37"/>
        <end position="55"/>
    </location>
</feature>
<protein>
    <recommendedName>
        <fullName evidence="2">diguanylate cyclase</fullName>
        <ecNumber evidence="2">2.7.7.65</ecNumber>
    </recommendedName>
</protein>
<feature type="transmembrane region" description="Helical" evidence="4">
    <location>
        <begin position="151"/>
        <end position="173"/>
    </location>
</feature>
<dbReference type="RefSeq" id="WP_046558080.1">
    <property type="nucleotide sequence ID" value="NZ_LAHO01000012.1"/>
</dbReference>
<name>A0A0M2V3L2_9GAMM</name>
<dbReference type="CDD" id="cd01949">
    <property type="entry name" value="GGDEF"/>
    <property type="match status" value="1"/>
</dbReference>
<feature type="transmembrane region" description="Helical" evidence="4">
    <location>
        <begin position="95"/>
        <end position="114"/>
    </location>
</feature>
<dbReference type="PROSITE" id="PS50887">
    <property type="entry name" value="GGDEF"/>
    <property type="match status" value="1"/>
</dbReference>
<dbReference type="Pfam" id="PF00990">
    <property type="entry name" value="GGDEF"/>
    <property type="match status" value="1"/>
</dbReference>
<evidence type="ECO:0000259" key="5">
    <source>
        <dbReference type="PROSITE" id="PS50887"/>
    </source>
</evidence>
<evidence type="ECO:0000256" key="1">
    <source>
        <dbReference type="ARBA" id="ARBA00001946"/>
    </source>
</evidence>
<keyword evidence="7" id="KW-1185">Reference proteome</keyword>
<dbReference type="SMART" id="SM00267">
    <property type="entry name" value="GGDEF"/>
    <property type="match status" value="1"/>
</dbReference>
<comment type="cofactor">
    <cofactor evidence="1">
        <name>Mg(2+)</name>
        <dbReference type="ChEBI" id="CHEBI:18420"/>
    </cofactor>
</comment>
<dbReference type="GO" id="GO:0052621">
    <property type="term" value="F:diguanylate cyclase activity"/>
    <property type="evidence" value="ECO:0007669"/>
    <property type="project" value="UniProtKB-EC"/>
</dbReference>
<feature type="transmembrane region" description="Helical" evidence="4">
    <location>
        <begin position="185"/>
        <end position="211"/>
    </location>
</feature>
<dbReference type="InterPro" id="IPR029787">
    <property type="entry name" value="Nucleotide_cyclase"/>
</dbReference>
<dbReference type="EMBL" id="LAHO01000012">
    <property type="protein sequence ID" value="KKO44999.1"/>
    <property type="molecule type" value="Genomic_DNA"/>
</dbReference>
<dbReference type="OrthoDB" id="9808408at2"/>
<comment type="caution">
    <text evidence="6">The sequence shown here is derived from an EMBL/GenBank/DDBJ whole genome shotgun (WGS) entry which is preliminary data.</text>
</comment>
<dbReference type="PANTHER" id="PTHR45138:SF9">
    <property type="entry name" value="DIGUANYLATE CYCLASE DGCM-RELATED"/>
    <property type="match status" value="1"/>
</dbReference>